<evidence type="ECO:0000256" key="5">
    <source>
        <dbReference type="ARBA" id="ARBA00022840"/>
    </source>
</evidence>
<evidence type="ECO:0000313" key="8">
    <source>
        <dbReference type="EMBL" id="EKX50884.1"/>
    </source>
</evidence>
<keyword evidence="10" id="KW-1185">Reference proteome</keyword>
<name>L1JRH4_GUITC</name>
<evidence type="ECO:0000256" key="1">
    <source>
        <dbReference type="ARBA" id="ARBA00004229"/>
    </source>
</evidence>
<dbReference type="GO" id="GO:0005524">
    <property type="term" value="F:ATP binding"/>
    <property type="evidence" value="ECO:0007669"/>
    <property type="project" value="UniProtKB-KW"/>
</dbReference>
<dbReference type="PANTHER" id="PTHR45626">
    <property type="entry name" value="TRANSCRIPTION TERMINATION FACTOR 2-RELATED"/>
    <property type="match status" value="1"/>
</dbReference>
<evidence type="ECO:0000313" key="10">
    <source>
        <dbReference type="Proteomes" id="UP000011087"/>
    </source>
</evidence>
<dbReference type="PaxDb" id="55529-EKX50884"/>
<dbReference type="GO" id="GO:0008094">
    <property type="term" value="F:ATP-dependent activity, acting on DNA"/>
    <property type="evidence" value="ECO:0007669"/>
    <property type="project" value="TreeGrafter"/>
</dbReference>
<evidence type="ECO:0000313" key="9">
    <source>
        <dbReference type="EnsemblProtists" id="EKX50884"/>
    </source>
</evidence>
<dbReference type="GO" id="GO:0006281">
    <property type="term" value="P:DNA repair"/>
    <property type="evidence" value="ECO:0007669"/>
    <property type="project" value="TreeGrafter"/>
</dbReference>
<dbReference type="InterPro" id="IPR014001">
    <property type="entry name" value="Helicase_ATP-bd"/>
</dbReference>
<dbReference type="GeneID" id="17307410"/>
<protein>
    <recommendedName>
        <fullName evidence="7">Helicase ATP-binding domain-containing protein</fullName>
    </recommendedName>
</protein>
<sequence>MTGPTLIVSPLSVLQTWCEQIQEHTDGSLRVYVYHGGGRTKNPAVLMLYDIVLTTYSVLSSEFIPEVSSLLHCVKWSRIVLDEAHLISNRKTLQSMAVVELDGTHRWAITGTPIQNKLEDIFPLFSFLRLHPLDTYDYFQRLILLPLRQRNPTSLVSGGMERGRGLRKSGVRGMERD</sequence>
<feature type="region of interest" description="Disordered" evidence="6">
    <location>
        <begin position="156"/>
        <end position="177"/>
    </location>
</feature>
<dbReference type="GO" id="GO:0004386">
    <property type="term" value="F:helicase activity"/>
    <property type="evidence" value="ECO:0007669"/>
    <property type="project" value="UniProtKB-KW"/>
</dbReference>
<dbReference type="GO" id="GO:0016787">
    <property type="term" value="F:hydrolase activity"/>
    <property type="evidence" value="ECO:0007669"/>
    <property type="project" value="UniProtKB-KW"/>
</dbReference>
<dbReference type="RefSeq" id="XP_005837864.1">
    <property type="nucleotide sequence ID" value="XM_005837807.1"/>
</dbReference>
<dbReference type="Proteomes" id="UP000011087">
    <property type="component" value="Unassembled WGS sequence"/>
</dbReference>
<dbReference type="GO" id="GO:0009507">
    <property type="term" value="C:chloroplast"/>
    <property type="evidence" value="ECO:0007669"/>
    <property type="project" value="UniProtKB-SubCell"/>
</dbReference>
<evidence type="ECO:0000256" key="4">
    <source>
        <dbReference type="ARBA" id="ARBA00022806"/>
    </source>
</evidence>
<accession>L1JRH4</accession>
<dbReference type="SUPFAM" id="SSF52540">
    <property type="entry name" value="P-loop containing nucleoside triphosphate hydrolases"/>
    <property type="match status" value="1"/>
</dbReference>
<reference evidence="10" key="2">
    <citation type="submission" date="2012-11" db="EMBL/GenBank/DDBJ databases">
        <authorList>
            <person name="Kuo A."/>
            <person name="Curtis B.A."/>
            <person name="Tanifuji G."/>
            <person name="Burki F."/>
            <person name="Gruber A."/>
            <person name="Irimia M."/>
            <person name="Maruyama S."/>
            <person name="Arias M.C."/>
            <person name="Ball S.G."/>
            <person name="Gile G.H."/>
            <person name="Hirakawa Y."/>
            <person name="Hopkins J.F."/>
            <person name="Rensing S.A."/>
            <person name="Schmutz J."/>
            <person name="Symeonidi A."/>
            <person name="Elias M."/>
            <person name="Eveleigh R.J."/>
            <person name="Herman E.K."/>
            <person name="Klute M.J."/>
            <person name="Nakayama T."/>
            <person name="Obornik M."/>
            <person name="Reyes-Prieto A."/>
            <person name="Armbrust E.V."/>
            <person name="Aves S.J."/>
            <person name="Beiko R.G."/>
            <person name="Coutinho P."/>
            <person name="Dacks J.B."/>
            <person name="Durnford D.G."/>
            <person name="Fast N.M."/>
            <person name="Green B.R."/>
            <person name="Grisdale C."/>
            <person name="Hempe F."/>
            <person name="Henrissat B."/>
            <person name="Hoppner M.P."/>
            <person name="Ishida K.-I."/>
            <person name="Kim E."/>
            <person name="Koreny L."/>
            <person name="Kroth P.G."/>
            <person name="Liu Y."/>
            <person name="Malik S.-B."/>
            <person name="Maier U.G."/>
            <person name="McRose D."/>
            <person name="Mock T."/>
            <person name="Neilson J.A."/>
            <person name="Onodera N.T."/>
            <person name="Poole A.M."/>
            <person name="Pritham E.J."/>
            <person name="Richards T.A."/>
            <person name="Rocap G."/>
            <person name="Roy S.W."/>
            <person name="Sarai C."/>
            <person name="Schaack S."/>
            <person name="Shirato S."/>
            <person name="Slamovits C.H."/>
            <person name="Spencer D.F."/>
            <person name="Suzuki S."/>
            <person name="Worden A.Z."/>
            <person name="Zauner S."/>
            <person name="Barry K."/>
            <person name="Bell C."/>
            <person name="Bharti A.K."/>
            <person name="Crow J.A."/>
            <person name="Grimwood J."/>
            <person name="Kramer R."/>
            <person name="Lindquist E."/>
            <person name="Lucas S."/>
            <person name="Salamov A."/>
            <person name="McFadden G.I."/>
            <person name="Lane C.E."/>
            <person name="Keeling P.J."/>
            <person name="Gray M.W."/>
            <person name="Grigoriev I.V."/>
            <person name="Archibald J.M."/>
        </authorList>
    </citation>
    <scope>NUCLEOTIDE SEQUENCE</scope>
    <source>
        <strain evidence="10">CCMP2712</strain>
    </source>
</reference>
<dbReference type="PROSITE" id="PS51192">
    <property type="entry name" value="HELICASE_ATP_BIND_1"/>
    <property type="match status" value="1"/>
</dbReference>
<dbReference type="Gene3D" id="3.40.50.10810">
    <property type="entry name" value="Tandem AAA-ATPase domain"/>
    <property type="match status" value="1"/>
</dbReference>
<dbReference type="OMA" id="CKEIERW"/>
<keyword evidence="4" id="KW-0347">Helicase</keyword>
<evidence type="ECO:0000256" key="3">
    <source>
        <dbReference type="ARBA" id="ARBA00022801"/>
    </source>
</evidence>
<reference evidence="9" key="3">
    <citation type="submission" date="2016-03" db="UniProtKB">
        <authorList>
            <consortium name="EnsemblProtists"/>
        </authorList>
    </citation>
    <scope>IDENTIFICATION</scope>
</reference>
<dbReference type="PANTHER" id="PTHR45626:SF17">
    <property type="entry name" value="HELICASE-LIKE TRANSCRIPTION FACTOR"/>
    <property type="match status" value="1"/>
</dbReference>
<dbReference type="HOGENOM" id="CLU_128008_1_0_1"/>
<feature type="domain" description="Helicase ATP-binding" evidence="7">
    <location>
        <begin position="1"/>
        <end position="131"/>
    </location>
</feature>
<dbReference type="eggNOG" id="KOG1001">
    <property type="taxonomic scope" value="Eukaryota"/>
</dbReference>
<organism evidence="8">
    <name type="scientific">Guillardia theta (strain CCMP2712)</name>
    <name type="common">Cryptophyte</name>
    <dbReference type="NCBI Taxonomy" id="905079"/>
    <lineage>
        <taxon>Eukaryota</taxon>
        <taxon>Cryptophyceae</taxon>
        <taxon>Pyrenomonadales</taxon>
        <taxon>Geminigeraceae</taxon>
        <taxon>Guillardia</taxon>
    </lineage>
</organism>
<dbReference type="STRING" id="905079.L1JRH4"/>
<keyword evidence="2" id="KW-0547">Nucleotide-binding</keyword>
<dbReference type="InterPro" id="IPR000330">
    <property type="entry name" value="SNF2_N"/>
</dbReference>
<evidence type="ECO:0000256" key="6">
    <source>
        <dbReference type="SAM" id="MobiDB-lite"/>
    </source>
</evidence>
<keyword evidence="5" id="KW-0067">ATP-binding</keyword>
<dbReference type="Pfam" id="PF00176">
    <property type="entry name" value="SNF2-rel_dom"/>
    <property type="match status" value="1"/>
</dbReference>
<dbReference type="EnsemblProtists" id="EKX50884">
    <property type="protein sequence ID" value="EKX50884"/>
    <property type="gene ID" value="GUITHDRAFT_66606"/>
</dbReference>
<dbReference type="KEGG" id="gtt:GUITHDRAFT_66606"/>
<evidence type="ECO:0000256" key="2">
    <source>
        <dbReference type="ARBA" id="ARBA00022741"/>
    </source>
</evidence>
<dbReference type="CDD" id="cd18008">
    <property type="entry name" value="DEXDc_SHPRH-like"/>
    <property type="match status" value="1"/>
</dbReference>
<dbReference type="OrthoDB" id="423559at2759"/>
<dbReference type="InterPro" id="IPR027417">
    <property type="entry name" value="P-loop_NTPase"/>
</dbReference>
<dbReference type="GO" id="GO:0005634">
    <property type="term" value="C:nucleus"/>
    <property type="evidence" value="ECO:0007669"/>
    <property type="project" value="TreeGrafter"/>
</dbReference>
<dbReference type="EMBL" id="JH992977">
    <property type="protein sequence ID" value="EKX50884.1"/>
    <property type="molecule type" value="Genomic_DNA"/>
</dbReference>
<dbReference type="InterPro" id="IPR038718">
    <property type="entry name" value="SNF2-like_sf"/>
</dbReference>
<dbReference type="InterPro" id="IPR050628">
    <property type="entry name" value="SNF2_RAD54_helicase_TF"/>
</dbReference>
<gene>
    <name evidence="8" type="ORF">GUITHDRAFT_66606</name>
</gene>
<proteinExistence type="predicted"/>
<evidence type="ECO:0000259" key="7">
    <source>
        <dbReference type="PROSITE" id="PS51192"/>
    </source>
</evidence>
<keyword evidence="3" id="KW-0378">Hydrolase</keyword>
<reference evidence="8 10" key="1">
    <citation type="journal article" date="2012" name="Nature">
        <title>Algal genomes reveal evolutionary mosaicism and the fate of nucleomorphs.</title>
        <authorList>
            <consortium name="DOE Joint Genome Institute"/>
            <person name="Curtis B.A."/>
            <person name="Tanifuji G."/>
            <person name="Burki F."/>
            <person name="Gruber A."/>
            <person name="Irimia M."/>
            <person name="Maruyama S."/>
            <person name="Arias M.C."/>
            <person name="Ball S.G."/>
            <person name="Gile G.H."/>
            <person name="Hirakawa Y."/>
            <person name="Hopkins J.F."/>
            <person name="Kuo A."/>
            <person name="Rensing S.A."/>
            <person name="Schmutz J."/>
            <person name="Symeonidi A."/>
            <person name="Elias M."/>
            <person name="Eveleigh R.J."/>
            <person name="Herman E.K."/>
            <person name="Klute M.J."/>
            <person name="Nakayama T."/>
            <person name="Obornik M."/>
            <person name="Reyes-Prieto A."/>
            <person name="Armbrust E.V."/>
            <person name="Aves S.J."/>
            <person name="Beiko R.G."/>
            <person name="Coutinho P."/>
            <person name="Dacks J.B."/>
            <person name="Durnford D.G."/>
            <person name="Fast N.M."/>
            <person name="Green B.R."/>
            <person name="Grisdale C.J."/>
            <person name="Hempel F."/>
            <person name="Henrissat B."/>
            <person name="Hoppner M.P."/>
            <person name="Ishida K."/>
            <person name="Kim E."/>
            <person name="Koreny L."/>
            <person name="Kroth P.G."/>
            <person name="Liu Y."/>
            <person name="Malik S.B."/>
            <person name="Maier U.G."/>
            <person name="McRose D."/>
            <person name="Mock T."/>
            <person name="Neilson J.A."/>
            <person name="Onodera N.T."/>
            <person name="Poole A.M."/>
            <person name="Pritham E.J."/>
            <person name="Richards T.A."/>
            <person name="Rocap G."/>
            <person name="Roy S.W."/>
            <person name="Sarai C."/>
            <person name="Schaack S."/>
            <person name="Shirato S."/>
            <person name="Slamovits C.H."/>
            <person name="Spencer D.F."/>
            <person name="Suzuki S."/>
            <person name="Worden A.Z."/>
            <person name="Zauner S."/>
            <person name="Barry K."/>
            <person name="Bell C."/>
            <person name="Bharti A.K."/>
            <person name="Crow J.A."/>
            <person name="Grimwood J."/>
            <person name="Kramer R."/>
            <person name="Lindquist E."/>
            <person name="Lucas S."/>
            <person name="Salamov A."/>
            <person name="McFadden G.I."/>
            <person name="Lane C.E."/>
            <person name="Keeling P.J."/>
            <person name="Gray M.W."/>
            <person name="Grigoriev I.V."/>
            <person name="Archibald J.M."/>
        </authorList>
    </citation>
    <scope>NUCLEOTIDE SEQUENCE</scope>
    <source>
        <strain evidence="8 10">CCMP2712</strain>
    </source>
</reference>
<comment type="subcellular location">
    <subcellularLocation>
        <location evidence="1">Plastid</location>
        <location evidence="1">Chloroplast</location>
    </subcellularLocation>
</comment>
<dbReference type="AlphaFoldDB" id="L1JRH4"/>